<keyword evidence="3 6" id="KW-0812">Transmembrane</keyword>
<dbReference type="Pfam" id="PF07690">
    <property type="entry name" value="MFS_1"/>
    <property type="match status" value="1"/>
</dbReference>
<dbReference type="CDD" id="cd06173">
    <property type="entry name" value="MFS_MefA_like"/>
    <property type="match status" value="1"/>
</dbReference>
<accession>F9VTA3</accession>
<dbReference type="Proteomes" id="UP000003558">
    <property type="component" value="Unassembled WGS sequence"/>
</dbReference>
<feature type="transmembrane region" description="Helical" evidence="6">
    <location>
        <begin position="394"/>
        <end position="417"/>
    </location>
</feature>
<feature type="transmembrane region" description="Helical" evidence="6">
    <location>
        <begin position="368"/>
        <end position="388"/>
    </location>
</feature>
<gene>
    <name evidence="7" type="ORF">GOALK_045_00370</name>
</gene>
<evidence type="ECO:0000256" key="6">
    <source>
        <dbReference type="SAM" id="Phobius"/>
    </source>
</evidence>
<feature type="transmembrane region" description="Helical" evidence="6">
    <location>
        <begin position="56"/>
        <end position="78"/>
    </location>
</feature>
<dbReference type="eggNOG" id="COG2814">
    <property type="taxonomic scope" value="Bacteria"/>
</dbReference>
<comment type="subcellular location">
    <subcellularLocation>
        <location evidence="1">Cell membrane</location>
        <topology evidence="1">Multi-pass membrane protein</topology>
    </subcellularLocation>
</comment>
<dbReference type="InterPro" id="IPR011701">
    <property type="entry name" value="MFS"/>
</dbReference>
<reference evidence="7 8" key="1">
    <citation type="submission" date="2011-05" db="EMBL/GenBank/DDBJ databases">
        <title>Whole genome shotgun sequence of Gordonia alkanivorans NBRC 16433.</title>
        <authorList>
            <person name="Hosoyama A."/>
            <person name="Nakamura S."/>
            <person name="Takarada H."/>
            <person name="Tsuchikane K."/>
            <person name="Yamazaki S."/>
            <person name="Fujita N."/>
        </authorList>
    </citation>
    <scope>NUCLEOTIDE SEQUENCE [LARGE SCALE GENOMIC DNA]</scope>
    <source>
        <strain evidence="7 8">NBRC 16433</strain>
    </source>
</reference>
<name>F9VTA3_9ACTN</name>
<evidence type="ECO:0000313" key="7">
    <source>
        <dbReference type="EMBL" id="GAA11842.1"/>
    </source>
</evidence>
<keyword evidence="2" id="KW-1003">Cell membrane</keyword>
<organism evidence="7 8">
    <name type="scientific">Gordonia alkanivorans NBRC 16433</name>
    <dbReference type="NCBI Taxonomy" id="1027371"/>
    <lineage>
        <taxon>Bacteria</taxon>
        <taxon>Bacillati</taxon>
        <taxon>Actinomycetota</taxon>
        <taxon>Actinomycetes</taxon>
        <taxon>Mycobacteriales</taxon>
        <taxon>Gordoniaceae</taxon>
        <taxon>Gordonia</taxon>
    </lineage>
</organism>
<feature type="transmembrane region" description="Helical" evidence="6">
    <location>
        <begin position="98"/>
        <end position="122"/>
    </location>
</feature>
<evidence type="ECO:0000256" key="5">
    <source>
        <dbReference type="ARBA" id="ARBA00023136"/>
    </source>
</evidence>
<proteinExistence type="predicted"/>
<dbReference type="PANTHER" id="PTHR23513">
    <property type="entry name" value="INTEGRAL MEMBRANE EFFLUX PROTEIN-RELATED"/>
    <property type="match status" value="1"/>
</dbReference>
<keyword evidence="4 6" id="KW-1133">Transmembrane helix</keyword>
<feature type="transmembrane region" description="Helical" evidence="6">
    <location>
        <begin position="242"/>
        <end position="261"/>
    </location>
</feature>
<keyword evidence="5 6" id="KW-0472">Membrane</keyword>
<feature type="transmembrane region" description="Helical" evidence="6">
    <location>
        <begin position="334"/>
        <end position="356"/>
    </location>
</feature>
<evidence type="ECO:0000256" key="1">
    <source>
        <dbReference type="ARBA" id="ARBA00004651"/>
    </source>
</evidence>
<dbReference type="EMBL" id="BACI01000045">
    <property type="protein sequence ID" value="GAA11842.1"/>
    <property type="molecule type" value="Genomic_DNA"/>
</dbReference>
<feature type="transmembrane region" description="Helical" evidence="6">
    <location>
        <begin position="281"/>
        <end position="301"/>
    </location>
</feature>
<dbReference type="GO" id="GO:0005886">
    <property type="term" value="C:plasma membrane"/>
    <property type="evidence" value="ECO:0007669"/>
    <property type="project" value="UniProtKB-SubCell"/>
</dbReference>
<dbReference type="GO" id="GO:0022857">
    <property type="term" value="F:transmembrane transporter activity"/>
    <property type="evidence" value="ECO:0007669"/>
    <property type="project" value="InterPro"/>
</dbReference>
<dbReference type="SUPFAM" id="SSF103473">
    <property type="entry name" value="MFS general substrate transporter"/>
    <property type="match status" value="1"/>
</dbReference>
<evidence type="ECO:0000256" key="2">
    <source>
        <dbReference type="ARBA" id="ARBA00022475"/>
    </source>
</evidence>
<protein>
    <submittedName>
        <fullName evidence="7">Putative major facilitator superfamily transporter</fullName>
    </submittedName>
</protein>
<feature type="transmembrane region" description="Helical" evidence="6">
    <location>
        <begin position="308"/>
        <end position="328"/>
    </location>
</feature>
<evidence type="ECO:0000313" key="8">
    <source>
        <dbReference type="Proteomes" id="UP000003558"/>
    </source>
</evidence>
<comment type="caution">
    <text evidence="7">The sequence shown here is derived from an EMBL/GenBank/DDBJ whole genome shotgun (WGS) entry which is preliminary data.</text>
</comment>
<feature type="transmembrane region" description="Helical" evidence="6">
    <location>
        <begin position="21"/>
        <end position="44"/>
    </location>
</feature>
<dbReference type="STRING" id="1027371.GOALK_045_00370"/>
<dbReference type="Gene3D" id="1.20.1250.20">
    <property type="entry name" value="MFS general substrate transporter like domains"/>
    <property type="match status" value="1"/>
</dbReference>
<sequence>MSTNVDIRLPRALKPLARRQYRLLASGLILAMFGDGIWTIAVIWQVIALSGGPGQVSLAAGTAAVGMLVSTLVGGVLADRISQRHIMIGLEVTKMAAFGAVGAASVFGVLDLWMVVMASLLAGVTMGMYYPAYSALLPGVVSASELQAANGIEGFFRPVVFQAVGPMVAGAVIGATAPGQAVVLAAIASIASGGCYLVMTPVTSRRLGEPETSEAEVARTSARGSVVVDLVEGFVYMIRTPWLWGTLFFACVLVLATMGPIEVLVPFALRERIDGGASQHAWVLAGFGIGAAATSLVFASLPMPRRYLTVMFGIWSFSSVPLVLMGVADATWMFVAAGVGMGVMFDGPMVLWGTLLQRRVPPALLGRIASLDFFVSVALMPVSMAIAAPVSSAIGLTATFVLAGLLPVPIAWAFYFAARMWRDEIENPLVDETPPTLVSVND</sequence>
<dbReference type="AlphaFoldDB" id="F9VTA3"/>
<dbReference type="RefSeq" id="WP_006357992.1">
    <property type="nucleotide sequence ID" value="NZ_BACI01000045.1"/>
</dbReference>
<dbReference type="InterPro" id="IPR036259">
    <property type="entry name" value="MFS_trans_sf"/>
</dbReference>
<evidence type="ECO:0000256" key="4">
    <source>
        <dbReference type="ARBA" id="ARBA00022989"/>
    </source>
</evidence>
<feature type="transmembrane region" description="Helical" evidence="6">
    <location>
        <begin position="181"/>
        <end position="199"/>
    </location>
</feature>
<evidence type="ECO:0000256" key="3">
    <source>
        <dbReference type="ARBA" id="ARBA00022692"/>
    </source>
</evidence>
<dbReference type="PANTHER" id="PTHR23513:SF11">
    <property type="entry name" value="STAPHYLOFERRIN A TRANSPORTER"/>
    <property type="match status" value="1"/>
</dbReference>